<comment type="caution">
    <text evidence="1">The sequence shown here is derived from an EMBL/GenBank/DDBJ whole genome shotgun (WGS) entry which is preliminary data.</text>
</comment>
<organism evidence="1 2">
    <name type="scientific">Colletotrichum sojae</name>
    <dbReference type="NCBI Taxonomy" id="2175907"/>
    <lineage>
        <taxon>Eukaryota</taxon>
        <taxon>Fungi</taxon>
        <taxon>Dikarya</taxon>
        <taxon>Ascomycota</taxon>
        <taxon>Pezizomycotina</taxon>
        <taxon>Sordariomycetes</taxon>
        <taxon>Hypocreomycetidae</taxon>
        <taxon>Glomerellales</taxon>
        <taxon>Glomerellaceae</taxon>
        <taxon>Colletotrichum</taxon>
        <taxon>Colletotrichum orchidearum species complex</taxon>
    </lineage>
</organism>
<protein>
    <submittedName>
        <fullName evidence="1">Uncharacterized protein</fullName>
    </submittedName>
</protein>
<gene>
    <name evidence="1" type="ORF">CSOJ01_11122</name>
</gene>
<proteinExistence type="predicted"/>
<dbReference type="EMBL" id="WIGN01000248">
    <property type="protein sequence ID" value="KAF6803104.1"/>
    <property type="molecule type" value="Genomic_DNA"/>
</dbReference>
<evidence type="ECO:0000313" key="2">
    <source>
        <dbReference type="Proteomes" id="UP000652219"/>
    </source>
</evidence>
<keyword evidence="2" id="KW-1185">Reference proteome</keyword>
<evidence type="ECO:0000313" key="1">
    <source>
        <dbReference type="EMBL" id="KAF6803104.1"/>
    </source>
</evidence>
<dbReference type="Proteomes" id="UP000652219">
    <property type="component" value="Unassembled WGS sequence"/>
</dbReference>
<dbReference type="AlphaFoldDB" id="A0A8H6MNH3"/>
<accession>A0A8H6MNH3</accession>
<sequence length="77" mass="8476">MREKTRRIHQESRAGVAVASIYTTVAFSQRTAAKRLTATVPSECCPSAALIPPPLILIRRVSFPGLIQVVRHTQAHI</sequence>
<name>A0A8H6MNH3_9PEZI</name>
<reference evidence="1 2" key="1">
    <citation type="journal article" date="2020" name="Phytopathology">
        <title>Genome Sequence Resources of Colletotrichum truncatum, C. plurivorum, C. musicola, and C. sojae: Four Species Pathogenic to Soybean (Glycine max).</title>
        <authorList>
            <person name="Rogerio F."/>
            <person name="Boufleur T.R."/>
            <person name="Ciampi-Guillardi M."/>
            <person name="Sukno S.A."/>
            <person name="Thon M.R."/>
            <person name="Massola Junior N.S."/>
            <person name="Baroncelli R."/>
        </authorList>
    </citation>
    <scope>NUCLEOTIDE SEQUENCE [LARGE SCALE GENOMIC DNA]</scope>
    <source>
        <strain evidence="1 2">LFN0009</strain>
    </source>
</reference>